<name>A0A409WUG5_PSICY</name>
<organism evidence="2 3">
    <name type="scientific">Psilocybe cyanescens</name>
    <dbReference type="NCBI Taxonomy" id="93625"/>
    <lineage>
        <taxon>Eukaryota</taxon>
        <taxon>Fungi</taxon>
        <taxon>Dikarya</taxon>
        <taxon>Basidiomycota</taxon>
        <taxon>Agaricomycotina</taxon>
        <taxon>Agaricomycetes</taxon>
        <taxon>Agaricomycetidae</taxon>
        <taxon>Agaricales</taxon>
        <taxon>Agaricineae</taxon>
        <taxon>Strophariaceae</taxon>
        <taxon>Psilocybe</taxon>
    </lineage>
</organism>
<proteinExistence type="predicted"/>
<dbReference type="EMBL" id="NHYD01003179">
    <property type="protein sequence ID" value="PPQ82119.1"/>
    <property type="molecule type" value="Genomic_DNA"/>
</dbReference>
<dbReference type="InParanoid" id="A0A409WUG5"/>
<dbReference type="OrthoDB" id="2676448at2759"/>
<accession>A0A409WUG5</accession>
<gene>
    <name evidence="2" type="ORF">CVT25_014282</name>
</gene>
<evidence type="ECO:0000313" key="3">
    <source>
        <dbReference type="Proteomes" id="UP000283269"/>
    </source>
</evidence>
<comment type="caution">
    <text evidence="2">The sequence shown here is derived from an EMBL/GenBank/DDBJ whole genome shotgun (WGS) entry which is preliminary data.</text>
</comment>
<evidence type="ECO:0000256" key="1">
    <source>
        <dbReference type="SAM" id="MobiDB-lite"/>
    </source>
</evidence>
<evidence type="ECO:0000313" key="2">
    <source>
        <dbReference type="EMBL" id="PPQ82119.1"/>
    </source>
</evidence>
<dbReference type="Proteomes" id="UP000283269">
    <property type="component" value="Unassembled WGS sequence"/>
</dbReference>
<dbReference type="AlphaFoldDB" id="A0A409WUG5"/>
<reference evidence="2 3" key="1">
    <citation type="journal article" date="2018" name="Evol. Lett.">
        <title>Horizontal gene cluster transfer increased hallucinogenic mushroom diversity.</title>
        <authorList>
            <person name="Reynolds H.T."/>
            <person name="Vijayakumar V."/>
            <person name="Gluck-Thaler E."/>
            <person name="Korotkin H.B."/>
            <person name="Matheny P.B."/>
            <person name="Slot J.C."/>
        </authorList>
    </citation>
    <scope>NUCLEOTIDE SEQUENCE [LARGE SCALE GENOMIC DNA]</scope>
    <source>
        <strain evidence="2 3">2631</strain>
    </source>
</reference>
<feature type="region of interest" description="Disordered" evidence="1">
    <location>
        <begin position="76"/>
        <end position="119"/>
    </location>
</feature>
<protein>
    <submittedName>
        <fullName evidence="2">Uncharacterized protein</fullName>
    </submittedName>
</protein>
<keyword evidence="3" id="KW-1185">Reference proteome</keyword>
<feature type="compositionally biased region" description="Acidic residues" evidence="1">
    <location>
        <begin position="97"/>
        <end position="111"/>
    </location>
</feature>
<sequence>MMQNLSLARCLSQEWEYENCIHESIVQKLVLTSKLTGFTGTLSIGERIGHDSNLDTDIPLPSWLFLKKSGRRIVQMQDTNVSKESDSHNMQMQDANALDEEPSTDEDEDEIPRELGVSTDALVELMERISTSDSSS</sequence>